<evidence type="ECO:0000256" key="1">
    <source>
        <dbReference type="SAM" id="Phobius"/>
    </source>
</evidence>
<dbReference type="Proteomes" id="UP000017831">
    <property type="component" value="Unassembled WGS sequence"/>
</dbReference>
<comment type="caution">
    <text evidence="2">The sequence shown here is derived from an EMBL/GenBank/DDBJ whole genome shotgun (WGS) entry which is preliminary data.</text>
</comment>
<organism evidence="2 3">
    <name type="scientific">Phocaeicola massiliensis B84634 = Timone 84634 = DSM 17679 = JCM 13223</name>
    <dbReference type="NCBI Taxonomy" id="1121098"/>
    <lineage>
        <taxon>Bacteria</taxon>
        <taxon>Pseudomonadati</taxon>
        <taxon>Bacteroidota</taxon>
        <taxon>Bacteroidia</taxon>
        <taxon>Bacteroidales</taxon>
        <taxon>Bacteroidaceae</taxon>
        <taxon>Phocaeicola</taxon>
    </lineage>
</organism>
<accession>U6RFT7</accession>
<name>U6RFT7_9BACT</name>
<dbReference type="AlphaFoldDB" id="U6RFT7"/>
<sequence length="63" mass="7621">MILLFFTFYRILYLYLLILLLFVFDAFHPYLNQNKSILMQKDYILSVLKLNILTLSHSHIPMI</sequence>
<dbReference type="EMBL" id="AQHY01000028">
    <property type="protein sequence ID" value="EOA54068.1"/>
    <property type="molecule type" value="Genomic_DNA"/>
</dbReference>
<feature type="transmembrane region" description="Helical" evidence="1">
    <location>
        <begin position="12"/>
        <end position="31"/>
    </location>
</feature>
<dbReference type="HOGENOM" id="CLU_2876453_0_0_10"/>
<protein>
    <submittedName>
        <fullName evidence="2">Uncharacterized protein</fullName>
    </submittedName>
</protein>
<reference evidence="2 3" key="1">
    <citation type="submission" date="2013-04" db="EMBL/GenBank/DDBJ databases">
        <title>The Genome Sequence of Bacteroides massiliensis DSM 17679.</title>
        <authorList>
            <consortium name="The Broad Institute Genomics Platform"/>
            <person name="Earl A."/>
            <person name="Ward D."/>
            <person name="Feldgarden M."/>
            <person name="Gevers D."/>
            <person name="Martens E."/>
            <person name="Fenner L."/>
            <person name="Roux V."/>
            <person name="Mallet M.N."/>
            <person name="Raoult D."/>
            <person name="Walker B."/>
            <person name="Young S."/>
            <person name="Zeng Q."/>
            <person name="Gargeya S."/>
            <person name="Fitzgerald M."/>
            <person name="Haas B."/>
            <person name="Abouelleil A."/>
            <person name="Allen A.W."/>
            <person name="Alvarado L."/>
            <person name="Arachchi H.M."/>
            <person name="Berlin A.M."/>
            <person name="Chapman S.B."/>
            <person name="Gainer-Dewar J."/>
            <person name="Goldberg J."/>
            <person name="Griggs A."/>
            <person name="Gujja S."/>
            <person name="Hansen M."/>
            <person name="Howarth C."/>
            <person name="Imamovic A."/>
            <person name="Ireland A."/>
            <person name="Larimer J."/>
            <person name="McCowan C."/>
            <person name="Murphy C."/>
            <person name="Pearson M."/>
            <person name="Poon T.W."/>
            <person name="Priest M."/>
            <person name="Roberts A."/>
            <person name="Saif S."/>
            <person name="Shea T."/>
            <person name="Sisk P."/>
            <person name="Sykes S."/>
            <person name="Wortman J."/>
            <person name="Nusbaum C."/>
            <person name="Birren B."/>
        </authorList>
    </citation>
    <scope>NUCLEOTIDE SEQUENCE [LARGE SCALE GENOMIC DNA]</scope>
    <source>
        <strain evidence="3">B84634 / Timone 84634 / DSM 17679 / JCM 13223</strain>
    </source>
</reference>
<keyword evidence="1" id="KW-0472">Membrane</keyword>
<keyword evidence="3" id="KW-1185">Reference proteome</keyword>
<gene>
    <name evidence="2" type="ORF">HMPREF1534_02540</name>
</gene>
<evidence type="ECO:0000313" key="2">
    <source>
        <dbReference type="EMBL" id="EOA54068.1"/>
    </source>
</evidence>
<keyword evidence="1" id="KW-0812">Transmembrane</keyword>
<proteinExistence type="predicted"/>
<keyword evidence="1" id="KW-1133">Transmembrane helix</keyword>
<evidence type="ECO:0000313" key="3">
    <source>
        <dbReference type="Proteomes" id="UP000017831"/>
    </source>
</evidence>